<proteinExistence type="predicted"/>
<evidence type="ECO:0000256" key="1">
    <source>
        <dbReference type="SAM" id="MobiDB-lite"/>
    </source>
</evidence>
<reference evidence="3 4" key="1">
    <citation type="submission" date="2016-12" db="EMBL/GenBank/DDBJ databases">
        <title>The genomes of Aspergillus section Nigri reveals drivers in fungal speciation.</title>
        <authorList>
            <consortium name="DOE Joint Genome Institute"/>
            <person name="Vesth T.C."/>
            <person name="Nybo J."/>
            <person name="Theobald S."/>
            <person name="Brandl J."/>
            <person name="Frisvad J.C."/>
            <person name="Nielsen K.F."/>
            <person name="Lyhne E.K."/>
            <person name="Kogle M.E."/>
            <person name="Kuo A."/>
            <person name="Riley R."/>
            <person name="Clum A."/>
            <person name="Nolan M."/>
            <person name="Lipzen A."/>
            <person name="Salamov A."/>
            <person name="Henrissat B."/>
            <person name="Wiebenga A."/>
            <person name="De Vries R.P."/>
            <person name="Grigoriev I.V."/>
            <person name="Mortensen U.H."/>
            <person name="Andersen M.R."/>
            <person name="Baker S.E."/>
        </authorList>
    </citation>
    <scope>NUCLEOTIDE SEQUENCE [LARGE SCALE GENOMIC DNA]</scope>
    <source>
        <strain evidence="3 4">JOP 1030-1</strain>
    </source>
</reference>
<dbReference type="RefSeq" id="XP_025433197.1">
    <property type="nucleotide sequence ID" value="XM_025578918.1"/>
</dbReference>
<dbReference type="EMBL" id="KZ821225">
    <property type="protein sequence ID" value="PYH47215.1"/>
    <property type="molecule type" value="Genomic_DNA"/>
</dbReference>
<dbReference type="Gene3D" id="1.20.1740.10">
    <property type="entry name" value="Amino acid/polyamine transporter I"/>
    <property type="match status" value="1"/>
</dbReference>
<dbReference type="STRING" id="1450539.A0A318ZKA0"/>
<name>A0A318ZKA0_9EURO</name>
<accession>A0A318ZKA0</accession>
<dbReference type="AlphaFoldDB" id="A0A318ZKA0"/>
<evidence type="ECO:0000313" key="3">
    <source>
        <dbReference type="EMBL" id="PYH47215.1"/>
    </source>
</evidence>
<dbReference type="Proteomes" id="UP000248349">
    <property type="component" value="Unassembled WGS sequence"/>
</dbReference>
<protein>
    <submittedName>
        <fullName evidence="3">Uncharacterized protein</fullName>
    </submittedName>
</protein>
<keyword evidence="2" id="KW-0812">Transmembrane</keyword>
<evidence type="ECO:0000313" key="4">
    <source>
        <dbReference type="Proteomes" id="UP000248349"/>
    </source>
</evidence>
<gene>
    <name evidence="3" type="ORF">BP01DRAFT_411297</name>
</gene>
<dbReference type="OrthoDB" id="4476201at2759"/>
<keyword evidence="2" id="KW-0472">Membrane</keyword>
<feature type="transmembrane region" description="Helical" evidence="2">
    <location>
        <begin position="53"/>
        <end position="70"/>
    </location>
</feature>
<organism evidence="3 4">
    <name type="scientific">Aspergillus saccharolyticus JOP 1030-1</name>
    <dbReference type="NCBI Taxonomy" id="1450539"/>
    <lineage>
        <taxon>Eukaryota</taxon>
        <taxon>Fungi</taxon>
        <taxon>Dikarya</taxon>
        <taxon>Ascomycota</taxon>
        <taxon>Pezizomycotina</taxon>
        <taxon>Eurotiomycetes</taxon>
        <taxon>Eurotiomycetidae</taxon>
        <taxon>Eurotiales</taxon>
        <taxon>Aspergillaceae</taxon>
        <taxon>Aspergillus</taxon>
        <taxon>Aspergillus subgen. Circumdati</taxon>
    </lineage>
</organism>
<dbReference type="GeneID" id="37080147"/>
<evidence type="ECO:0000256" key="2">
    <source>
        <dbReference type="SAM" id="Phobius"/>
    </source>
</evidence>
<keyword evidence="4" id="KW-1185">Reference proteome</keyword>
<feature type="transmembrane region" description="Helical" evidence="2">
    <location>
        <begin position="26"/>
        <end position="47"/>
    </location>
</feature>
<feature type="region of interest" description="Disordered" evidence="1">
    <location>
        <begin position="91"/>
        <end position="115"/>
    </location>
</feature>
<sequence length="115" mass="12801">MYAGIDGVLHLAEECRDAARVVHRALLSTLVIGVGTSFAFLVAMLYWTDDLDAVVASATGVTFYELWYQARRQLRRCSSSCSAWPRSLPWSARRRRPRGSPGPWPATTPFSPASR</sequence>
<keyword evidence="2" id="KW-1133">Transmembrane helix</keyword>